<keyword evidence="5" id="KW-1185">Reference proteome</keyword>
<dbReference type="AlphaFoldDB" id="A0A7D4PQL3"/>
<dbReference type="CDD" id="cd01065">
    <property type="entry name" value="NAD_bind_Shikimate_DH"/>
    <property type="match status" value="1"/>
</dbReference>
<accession>A0A7D4PQL3</accession>
<dbReference type="Gene3D" id="3.40.50.720">
    <property type="entry name" value="NAD(P)-binding Rossmann-like Domain"/>
    <property type="match status" value="1"/>
</dbReference>
<keyword evidence="2" id="KW-0057">Aromatic amino acid biosynthesis</keyword>
<dbReference type="PANTHER" id="PTHR21089">
    <property type="entry name" value="SHIKIMATE DEHYDROGENASE"/>
    <property type="match status" value="1"/>
</dbReference>
<name>A0A7D4PQL3_9MICO</name>
<evidence type="ECO:0000256" key="2">
    <source>
        <dbReference type="ARBA" id="ARBA00023141"/>
    </source>
</evidence>
<dbReference type="RefSeq" id="WP_173493563.1">
    <property type="nucleotide sequence ID" value="NZ_CP054056.1"/>
</dbReference>
<dbReference type="GO" id="GO:0004764">
    <property type="term" value="F:shikimate 3-dehydrogenase (NADP+) activity"/>
    <property type="evidence" value="ECO:0007669"/>
    <property type="project" value="InterPro"/>
</dbReference>
<dbReference type="GO" id="GO:0009423">
    <property type="term" value="P:chorismate biosynthetic process"/>
    <property type="evidence" value="ECO:0007669"/>
    <property type="project" value="TreeGrafter"/>
</dbReference>
<evidence type="ECO:0000313" key="5">
    <source>
        <dbReference type="Proteomes" id="UP000501003"/>
    </source>
</evidence>
<dbReference type="Gene3D" id="3.40.50.10860">
    <property type="entry name" value="Leucine Dehydrogenase, chain A, domain 1"/>
    <property type="match status" value="1"/>
</dbReference>
<dbReference type="SUPFAM" id="SSF51735">
    <property type="entry name" value="NAD(P)-binding Rossmann-fold domains"/>
    <property type="match status" value="1"/>
</dbReference>
<evidence type="ECO:0000259" key="3">
    <source>
        <dbReference type="Pfam" id="PF08501"/>
    </source>
</evidence>
<dbReference type="InterPro" id="IPR036291">
    <property type="entry name" value="NAD(P)-bd_dom_sf"/>
</dbReference>
<evidence type="ECO:0000256" key="1">
    <source>
        <dbReference type="ARBA" id="ARBA00004871"/>
    </source>
</evidence>
<dbReference type="KEGG" id="aqg:HRU87_03540"/>
<gene>
    <name evidence="4" type="ORF">HRU87_03540</name>
</gene>
<dbReference type="PANTHER" id="PTHR21089:SF1">
    <property type="entry name" value="BIFUNCTIONAL 3-DEHYDROQUINATE DEHYDRATASE_SHIKIMATE DEHYDROGENASE, CHLOROPLASTIC"/>
    <property type="match status" value="1"/>
</dbReference>
<dbReference type="InterPro" id="IPR046346">
    <property type="entry name" value="Aminoacid_DH-like_N_sf"/>
</dbReference>
<dbReference type="GO" id="GO:0050661">
    <property type="term" value="F:NADP binding"/>
    <property type="evidence" value="ECO:0007669"/>
    <property type="project" value="TreeGrafter"/>
</dbReference>
<feature type="domain" description="Shikimate dehydrogenase substrate binding N-terminal" evidence="3">
    <location>
        <begin position="7"/>
        <end position="87"/>
    </location>
</feature>
<dbReference type="GO" id="GO:0009073">
    <property type="term" value="P:aromatic amino acid family biosynthetic process"/>
    <property type="evidence" value="ECO:0007669"/>
    <property type="project" value="UniProtKB-KW"/>
</dbReference>
<proteinExistence type="predicted"/>
<dbReference type="InterPro" id="IPR013708">
    <property type="entry name" value="Shikimate_DH-bd_N"/>
</dbReference>
<evidence type="ECO:0000313" key="4">
    <source>
        <dbReference type="EMBL" id="QKJ25266.1"/>
    </source>
</evidence>
<sequence>MTSRFALLGSPISHSKSPAIHTAAFKAMGVDAAYDSQELSEHLAEWVQGLPDSYRGLSITMPLKEQALALAERADPIAIATNAANTLVRTNTGWDAYNTDVFGIQRSISHLKVAKALVLGSGATARSAVVALQELGIEVSIWARNSKSAKNLAFEFEALVCDDISTAKTVPLVISTLPGGALDEYLGQLESPSGVLLDVAYHPWPSKAAEHWGMNSTISGLEMLIWQAIGQQRLFNGNALDEPLEAEKEVLLAIRAALEMAK</sequence>
<keyword evidence="2" id="KW-0028">Amino-acid biosynthesis</keyword>
<dbReference type="GO" id="GO:0019632">
    <property type="term" value="P:shikimate metabolic process"/>
    <property type="evidence" value="ECO:0007669"/>
    <property type="project" value="TreeGrafter"/>
</dbReference>
<dbReference type="Pfam" id="PF08501">
    <property type="entry name" value="Shikimate_dh_N"/>
    <property type="match status" value="1"/>
</dbReference>
<protein>
    <submittedName>
        <fullName evidence="4">Shikimate dehydrogenase</fullName>
    </submittedName>
</protein>
<dbReference type="Proteomes" id="UP000501003">
    <property type="component" value="Chromosome"/>
</dbReference>
<dbReference type="GO" id="GO:0005829">
    <property type="term" value="C:cytosol"/>
    <property type="evidence" value="ECO:0007669"/>
    <property type="project" value="TreeGrafter"/>
</dbReference>
<dbReference type="SUPFAM" id="SSF53223">
    <property type="entry name" value="Aminoacid dehydrogenase-like, N-terminal domain"/>
    <property type="match status" value="1"/>
</dbReference>
<dbReference type="InterPro" id="IPR022893">
    <property type="entry name" value="Shikimate_DH_fam"/>
</dbReference>
<organism evidence="4 5">
    <name type="scientific">Aquiluna borgnonia</name>
    <dbReference type="NCBI Taxonomy" id="2499157"/>
    <lineage>
        <taxon>Bacteria</taxon>
        <taxon>Bacillati</taxon>
        <taxon>Actinomycetota</taxon>
        <taxon>Actinomycetes</taxon>
        <taxon>Micrococcales</taxon>
        <taxon>Microbacteriaceae</taxon>
        <taxon>Luna cluster</taxon>
        <taxon>Luna-1 subcluster</taxon>
        <taxon>Aquiluna</taxon>
    </lineage>
</organism>
<reference evidence="4 5" key="1">
    <citation type="submission" date="2020-05" db="EMBL/GenBank/DDBJ databases">
        <title>Aquirufa sp. strain 15G-AUS-rot a new Aquirufa species.</title>
        <authorList>
            <person name="Pitt A."/>
            <person name="Hahn M.W."/>
        </authorList>
    </citation>
    <scope>NUCLEOTIDE SEQUENCE [LARGE SCALE GENOMIC DNA]</scope>
    <source>
        <strain evidence="4 5">15G-AUS-rot</strain>
    </source>
</reference>
<comment type="pathway">
    <text evidence="1">Metabolic intermediate biosynthesis; chorismate biosynthesis; chorismate from D-erythrose 4-phosphate and phosphoenolpyruvate: step 4/7.</text>
</comment>
<dbReference type="EMBL" id="CP054056">
    <property type="protein sequence ID" value="QKJ25266.1"/>
    <property type="molecule type" value="Genomic_DNA"/>
</dbReference>